<evidence type="ECO:0000256" key="10">
    <source>
        <dbReference type="ARBA" id="ARBA00023204"/>
    </source>
</evidence>
<evidence type="ECO:0000256" key="1">
    <source>
        <dbReference type="ARBA" id="ARBA00022723"/>
    </source>
</evidence>
<evidence type="ECO:0000313" key="16">
    <source>
        <dbReference type="Proteomes" id="UP000178606"/>
    </source>
</evidence>
<dbReference type="GO" id="GO:0005829">
    <property type="term" value="C:cytosol"/>
    <property type="evidence" value="ECO:0007669"/>
    <property type="project" value="TreeGrafter"/>
</dbReference>
<dbReference type="Pfam" id="PF18073">
    <property type="entry name" value="Zn_ribbon_LapB"/>
    <property type="match status" value="1"/>
</dbReference>
<keyword evidence="8 11" id="KW-0346">Stress response</keyword>
<dbReference type="SUPFAM" id="SSF52540">
    <property type="entry name" value="P-loop containing nucleoside triphosphate hydrolases"/>
    <property type="match status" value="1"/>
</dbReference>
<dbReference type="SMART" id="SM00382">
    <property type="entry name" value="AAA"/>
    <property type="match status" value="1"/>
</dbReference>
<organism evidence="15 16">
    <name type="scientific">Handelsmanbacteria sp. (strain RIFCSPLOWO2_12_FULL_64_10)</name>
    <dbReference type="NCBI Taxonomy" id="1817868"/>
    <lineage>
        <taxon>Bacteria</taxon>
        <taxon>Candidatus Handelsmaniibacteriota</taxon>
    </lineage>
</organism>
<evidence type="ECO:0000256" key="4">
    <source>
        <dbReference type="ARBA" id="ARBA00022771"/>
    </source>
</evidence>
<comment type="function">
    <text evidence="11">Plays a role in repairing double-strand DNA breaks, probably involving stabilizing or processing branched DNA or blocked replication forks.</text>
</comment>
<evidence type="ECO:0000256" key="12">
    <source>
        <dbReference type="NCBIfam" id="TIGR00416"/>
    </source>
</evidence>
<proteinExistence type="inferred from homology"/>
<dbReference type="GO" id="GO:0000725">
    <property type="term" value="P:recombinational repair"/>
    <property type="evidence" value="ECO:0007669"/>
    <property type="project" value="UniProtKB-UniRule"/>
</dbReference>
<keyword evidence="9 11" id="KW-0238">DNA-binding</keyword>
<feature type="region of interest" description="Lon-protease-like" evidence="11">
    <location>
        <begin position="349"/>
        <end position="452"/>
    </location>
</feature>
<dbReference type="InterPro" id="IPR027417">
    <property type="entry name" value="P-loop_NTPase"/>
</dbReference>
<dbReference type="CDD" id="cd01121">
    <property type="entry name" value="RadA_SMS_N"/>
    <property type="match status" value="1"/>
</dbReference>
<dbReference type="Proteomes" id="UP000178606">
    <property type="component" value="Unassembled WGS sequence"/>
</dbReference>
<feature type="binding site" evidence="11">
    <location>
        <begin position="93"/>
        <end position="100"/>
    </location>
    <ligand>
        <name>ATP</name>
        <dbReference type="ChEBI" id="CHEBI:30616"/>
    </ligand>
</feature>
<accession>A0A1F6CFX4</accession>
<dbReference type="HAMAP" id="MF_01498">
    <property type="entry name" value="RadA_bact"/>
    <property type="match status" value="1"/>
</dbReference>
<gene>
    <name evidence="11" type="primary">radA</name>
    <name evidence="15" type="ORF">A3F84_00140</name>
</gene>
<dbReference type="SUPFAM" id="SSF54211">
    <property type="entry name" value="Ribosomal protein S5 domain 2-like"/>
    <property type="match status" value="1"/>
</dbReference>
<dbReference type="PANTHER" id="PTHR32472:SF10">
    <property type="entry name" value="DNA REPAIR PROTEIN RADA-LIKE PROTEIN"/>
    <property type="match status" value="1"/>
</dbReference>
<name>A0A1F6CFX4_HANXR</name>
<evidence type="ECO:0000256" key="3">
    <source>
        <dbReference type="ARBA" id="ARBA00022763"/>
    </source>
</evidence>
<dbReference type="GO" id="GO:0140664">
    <property type="term" value="F:ATP-dependent DNA damage sensor activity"/>
    <property type="evidence" value="ECO:0007669"/>
    <property type="project" value="InterPro"/>
</dbReference>
<keyword evidence="3 11" id="KW-0227">DNA damage</keyword>
<dbReference type="InterPro" id="IPR004504">
    <property type="entry name" value="DNA_repair_RadA"/>
</dbReference>
<comment type="similarity">
    <text evidence="11 13">Belongs to the RecA family. RadA subfamily.</text>
</comment>
<feature type="short sequence motif" description="RadA KNRFG motif" evidence="11">
    <location>
        <begin position="250"/>
        <end position="254"/>
    </location>
</feature>
<dbReference type="Gene3D" id="3.40.50.300">
    <property type="entry name" value="P-loop containing nucleotide triphosphate hydrolases"/>
    <property type="match status" value="1"/>
</dbReference>
<dbReference type="Pfam" id="PF13481">
    <property type="entry name" value="AAA_25"/>
    <property type="match status" value="1"/>
</dbReference>
<dbReference type="GO" id="GO:0005524">
    <property type="term" value="F:ATP binding"/>
    <property type="evidence" value="ECO:0007669"/>
    <property type="project" value="UniProtKB-UniRule"/>
</dbReference>
<dbReference type="InterPro" id="IPR041166">
    <property type="entry name" value="Rubredoxin_2"/>
</dbReference>
<dbReference type="Gene3D" id="3.30.230.10">
    <property type="match status" value="1"/>
</dbReference>
<dbReference type="PROSITE" id="PS50162">
    <property type="entry name" value="RECA_2"/>
    <property type="match status" value="1"/>
</dbReference>
<evidence type="ECO:0000256" key="5">
    <source>
        <dbReference type="ARBA" id="ARBA00022801"/>
    </source>
</evidence>
<keyword evidence="6 13" id="KW-0862">Zinc</keyword>
<evidence type="ECO:0000259" key="14">
    <source>
        <dbReference type="PROSITE" id="PS50162"/>
    </source>
</evidence>
<dbReference type="InterPro" id="IPR014721">
    <property type="entry name" value="Ribsml_uS5_D2-typ_fold_subgr"/>
</dbReference>
<feature type="domain" description="RecA family profile 1" evidence="14">
    <location>
        <begin position="64"/>
        <end position="213"/>
    </location>
</feature>
<evidence type="ECO:0000256" key="7">
    <source>
        <dbReference type="ARBA" id="ARBA00022840"/>
    </source>
</evidence>
<dbReference type="NCBIfam" id="TIGR00416">
    <property type="entry name" value="sms"/>
    <property type="match status" value="1"/>
</dbReference>
<keyword evidence="1 11" id="KW-0479">Metal-binding</keyword>
<dbReference type="InterPro" id="IPR020588">
    <property type="entry name" value="RecA_ATP-bd"/>
</dbReference>
<dbReference type="FunFam" id="3.40.50.300:FF:000050">
    <property type="entry name" value="DNA repair protein RadA"/>
    <property type="match status" value="1"/>
</dbReference>
<keyword evidence="10 11" id="KW-0234">DNA repair</keyword>
<dbReference type="Pfam" id="PF13541">
    <property type="entry name" value="ChlI"/>
    <property type="match status" value="1"/>
</dbReference>
<evidence type="ECO:0000313" key="15">
    <source>
        <dbReference type="EMBL" id="OGG48133.1"/>
    </source>
</evidence>
<keyword evidence="7 11" id="KW-0067">ATP-binding</keyword>
<dbReference type="GO" id="GO:0016787">
    <property type="term" value="F:hydrolase activity"/>
    <property type="evidence" value="ECO:0007669"/>
    <property type="project" value="UniProtKB-KW"/>
</dbReference>
<evidence type="ECO:0000256" key="9">
    <source>
        <dbReference type="ARBA" id="ARBA00023125"/>
    </source>
</evidence>
<dbReference type="GO" id="GO:0008270">
    <property type="term" value="F:zinc ion binding"/>
    <property type="evidence" value="ECO:0007669"/>
    <property type="project" value="UniProtKB-KW"/>
</dbReference>
<evidence type="ECO:0000256" key="2">
    <source>
        <dbReference type="ARBA" id="ARBA00022741"/>
    </source>
</evidence>
<protein>
    <recommendedName>
        <fullName evidence="11 12">DNA repair protein RadA</fullName>
    </recommendedName>
</protein>
<dbReference type="InterPro" id="IPR020568">
    <property type="entry name" value="Ribosomal_Su5_D2-typ_SF"/>
</dbReference>
<evidence type="ECO:0000256" key="8">
    <source>
        <dbReference type="ARBA" id="ARBA00023016"/>
    </source>
</evidence>
<evidence type="ECO:0000256" key="13">
    <source>
        <dbReference type="RuleBase" id="RU003555"/>
    </source>
</evidence>
<dbReference type="GO" id="GO:0003684">
    <property type="term" value="F:damaged DNA binding"/>
    <property type="evidence" value="ECO:0007669"/>
    <property type="project" value="InterPro"/>
</dbReference>
<dbReference type="EMBL" id="MFKF01000255">
    <property type="protein sequence ID" value="OGG48133.1"/>
    <property type="molecule type" value="Genomic_DNA"/>
</dbReference>
<comment type="caution">
    <text evidence="15">The sequence shown here is derived from an EMBL/GenBank/DDBJ whole genome shotgun (WGS) entry which is preliminary data.</text>
</comment>
<evidence type="ECO:0000256" key="11">
    <source>
        <dbReference type="HAMAP-Rule" id="MF_01498"/>
    </source>
</evidence>
<reference evidence="15 16" key="1">
    <citation type="journal article" date="2016" name="Nat. Commun.">
        <title>Thousands of microbial genomes shed light on interconnected biogeochemical processes in an aquifer system.</title>
        <authorList>
            <person name="Anantharaman K."/>
            <person name="Brown C.T."/>
            <person name="Hug L.A."/>
            <person name="Sharon I."/>
            <person name="Castelle C.J."/>
            <person name="Probst A.J."/>
            <person name="Thomas B.C."/>
            <person name="Singh A."/>
            <person name="Wilkins M.J."/>
            <person name="Karaoz U."/>
            <person name="Brodie E.L."/>
            <person name="Williams K.H."/>
            <person name="Hubbard S.S."/>
            <person name="Banfield J.F."/>
        </authorList>
    </citation>
    <scope>NUCLEOTIDE SEQUENCE [LARGE SCALE GENOMIC DNA]</scope>
    <source>
        <strain evidence="16">RIFCSPLOWO2_12_FULL_64_10</strain>
    </source>
</reference>
<comment type="domain">
    <text evidence="11">The middle region has homology to RecA with ATPase motifs including the RadA KNRFG motif, while the C-terminus is homologous to Lon protease.</text>
</comment>
<dbReference type="PRINTS" id="PR01874">
    <property type="entry name" value="DNAREPAIRADA"/>
</dbReference>
<comment type="function">
    <text evidence="13">DNA-dependent ATPase involved in processing of recombination intermediates, plays a role in repairing DNA breaks. Stimulates the branch migration of RecA-mediated strand transfer reactions, allowing the 3' invading strand to extend heteroduplex DNA faster. Binds ssDNA in the presence of ADP but not other nucleotides, has ATPase activity that is stimulated by ssDNA and various branched DNA structures, but inhibited by SSB. Does not have RecA's homology-searching function.</text>
</comment>
<dbReference type="AlphaFoldDB" id="A0A1F6CFX4"/>
<keyword evidence="2 11" id="KW-0547">Nucleotide-binding</keyword>
<dbReference type="InterPro" id="IPR003593">
    <property type="entry name" value="AAA+_ATPase"/>
</dbReference>
<sequence>MKRSSIYVCQTCGAEASKWFGRCPGCGAWNTCVEEAARPAARRPKAGGRARSLPVPITAVAGPAEARQLTGIGEFDRALGGGIVEGSATLIGGDPGIGKSTLLLQASAGVALSGGRVLYVSAEESLGQTKMRAQRVGALSEDLLVVSETDVEAICEQIADVRPALVVVDSIQTLYRPDLESAPGSVSQVRECASRLVSLAKATGAAVFLIGHVTKEGSVAGPRTLEHLVDTVLYLEGERHGAFRILRAAKNRFGSTNEIGIFEMQEKGLTEVRNPSRLFLPGRTGDGSGSVVVCSVEGTRPLLVELQALVARTAFGYPQRVTTGIDGRRLAILVAVLEKRSGLDLSAQDIFLNAAGGVRLDEPAVDLGVALAVVSSFRDRPVDRGLVAIGEVGLGGEVRPVGQVDRRVAEAHQLGFTRCVVAKENLRGLKAPPGVEVVGVAQIDAAQEVVFG</sequence>
<evidence type="ECO:0000256" key="6">
    <source>
        <dbReference type="ARBA" id="ARBA00022833"/>
    </source>
</evidence>
<keyword evidence="5" id="KW-0378">Hydrolase</keyword>
<dbReference type="PANTHER" id="PTHR32472">
    <property type="entry name" value="DNA REPAIR PROTEIN RADA"/>
    <property type="match status" value="1"/>
</dbReference>
<keyword evidence="4 13" id="KW-0863">Zinc-finger</keyword>